<evidence type="ECO:0000256" key="1">
    <source>
        <dbReference type="SAM" id="MobiDB-lite"/>
    </source>
</evidence>
<keyword evidence="3" id="KW-1185">Reference proteome</keyword>
<dbReference type="AlphaFoldDB" id="A0A8J3B906"/>
<dbReference type="Proteomes" id="UP000649739">
    <property type="component" value="Unassembled WGS sequence"/>
</dbReference>
<name>A0A8J3B906_9ACTN</name>
<evidence type="ECO:0000313" key="3">
    <source>
        <dbReference type="Proteomes" id="UP000649739"/>
    </source>
</evidence>
<accession>A0A8J3B906</accession>
<sequence>MRMPDITQHPRSFGFPPTLRISGPVDSVVPEEVRGDLVAVLNEALSNAATSWSSGRKTRIMPHFQHRPAPPTGPRVPPARAGPGREGPSGPDPGRYRRA</sequence>
<dbReference type="EMBL" id="BMQB01000009">
    <property type="protein sequence ID" value="GGK04322.1"/>
    <property type="molecule type" value="Genomic_DNA"/>
</dbReference>
<protein>
    <submittedName>
        <fullName evidence="2">Uncharacterized protein</fullName>
    </submittedName>
</protein>
<organism evidence="2 3">
    <name type="scientific">Pilimelia anulata</name>
    <dbReference type="NCBI Taxonomy" id="53371"/>
    <lineage>
        <taxon>Bacteria</taxon>
        <taxon>Bacillati</taxon>
        <taxon>Actinomycetota</taxon>
        <taxon>Actinomycetes</taxon>
        <taxon>Micromonosporales</taxon>
        <taxon>Micromonosporaceae</taxon>
        <taxon>Pilimelia</taxon>
    </lineage>
</organism>
<feature type="region of interest" description="Disordered" evidence="1">
    <location>
        <begin position="49"/>
        <end position="99"/>
    </location>
</feature>
<feature type="compositionally biased region" description="Pro residues" evidence="1">
    <location>
        <begin position="68"/>
        <end position="77"/>
    </location>
</feature>
<reference evidence="2" key="1">
    <citation type="journal article" date="2014" name="Int. J. Syst. Evol. Microbiol.">
        <title>Complete genome sequence of Corynebacterium casei LMG S-19264T (=DSM 44701T), isolated from a smear-ripened cheese.</title>
        <authorList>
            <consortium name="US DOE Joint Genome Institute (JGI-PGF)"/>
            <person name="Walter F."/>
            <person name="Albersmeier A."/>
            <person name="Kalinowski J."/>
            <person name="Ruckert C."/>
        </authorList>
    </citation>
    <scope>NUCLEOTIDE SEQUENCE</scope>
    <source>
        <strain evidence="2">JCM 3090</strain>
    </source>
</reference>
<evidence type="ECO:0000313" key="2">
    <source>
        <dbReference type="EMBL" id="GGK04322.1"/>
    </source>
</evidence>
<feature type="compositionally biased region" description="Low complexity" evidence="1">
    <location>
        <begin position="78"/>
        <end position="89"/>
    </location>
</feature>
<gene>
    <name evidence="2" type="ORF">GCM10010123_37810</name>
</gene>
<comment type="caution">
    <text evidence="2">The sequence shown here is derived from an EMBL/GenBank/DDBJ whole genome shotgun (WGS) entry which is preliminary data.</text>
</comment>
<reference evidence="2" key="2">
    <citation type="submission" date="2020-09" db="EMBL/GenBank/DDBJ databases">
        <authorList>
            <person name="Sun Q."/>
            <person name="Ohkuma M."/>
        </authorList>
    </citation>
    <scope>NUCLEOTIDE SEQUENCE</scope>
    <source>
        <strain evidence="2">JCM 3090</strain>
    </source>
</reference>
<feature type="compositionally biased region" description="Basic residues" evidence="1">
    <location>
        <begin position="56"/>
        <end position="66"/>
    </location>
</feature>
<proteinExistence type="predicted"/>